<dbReference type="EMBL" id="JACCCF010000001">
    <property type="protein sequence ID" value="NYE39291.1"/>
    <property type="molecule type" value="Genomic_DNA"/>
</dbReference>
<organism evidence="11 12">
    <name type="scientific">Streptomyces fulvorobeus</name>
    <dbReference type="NCBI Taxonomy" id="284028"/>
    <lineage>
        <taxon>Bacteria</taxon>
        <taxon>Bacillati</taxon>
        <taxon>Actinomycetota</taxon>
        <taxon>Actinomycetes</taxon>
        <taxon>Kitasatosporales</taxon>
        <taxon>Streptomycetaceae</taxon>
        <taxon>Streptomyces</taxon>
    </lineage>
</organism>
<dbReference type="AlphaFoldDB" id="A0A7Y9H7F2"/>
<comment type="similarity">
    <text evidence="8">Belongs to the DyP-type peroxidase family.</text>
</comment>
<comment type="cofactor">
    <cofactor evidence="1">
        <name>heme b</name>
        <dbReference type="ChEBI" id="CHEBI:60344"/>
    </cofactor>
</comment>
<dbReference type="Proteomes" id="UP000530403">
    <property type="component" value="Unassembled WGS sequence"/>
</dbReference>
<dbReference type="Pfam" id="PF20628">
    <property type="entry name" value="Dyp_perox_C"/>
    <property type="match status" value="1"/>
</dbReference>
<keyword evidence="5" id="KW-0732">Signal</keyword>
<dbReference type="PROSITE" id="PS51404">
    <property type="entry name" value="DYP_PEROXIDASE"/>
    <property type="match status" value="1"/>
</dbReference>
<dbReference type="InterPro" id="IPR006314">
    <property type="entry name" value="Dyp_peroxidase"/>
</dbReference>
<evidence type="ECO:0000256" key="8">
    <source>
        <dbReference type="ARBA" id="ARBA00025737"/>
    </source>
</evidence>
<protein>
    <submittedName>
        <fullName evidence="11">Deferrochelatase/peroxidase EfeB</fullName>
    </submittedName>
</protein>
<keyword evidence="3" id="KW-0349">Heme</keyword>
<dbReference type="GO" id="GO:0005829">
    <property type="term" value="C:cytosol"/>
    <property type="evidence" value="ECO:0007669"/>
    <property type="project" value="TreeGrafter"/>
</dbReference>
<accession>A0A7Y9H7F2</accession>
<keyword evidence="2 11" id="KW-0575">Peroxidase</keyword>
<evidence type="ECO:0000256" key="7">
    <source>
        <dbReference type="ARBA" id="ARBA00023004"/>
    </source>
</evidence>
<dbReference type="NCBIfam" id="TIGR01413">
    <property type="entry name" value="Dyp_perox_fam"/>
    <property type="match status" value="1"/>
</dbReference>
<evidence type="ECO:0000313" key="11">
    <source>
        <dbReference type="EMBL" id="NYE39291.1"/>
    </source>
</evidence>
<dbReference type="GO" id="GO:0020037">
    <property type="term" value="F:heme binding"/>
    <property type="evidence" value="ECO:0007669"/>
    <property type="project" value="InterPro"/>
</dbReference>
<feature type="compositionally biased region" description="Low complexity" evidence="9">
    <location>
        <begin position="14"/>
        <end position="41"/>
    </location>
</feature>
<proteinExistence type="inferred from homology"/>
<evidence type="ECO:0000256" key="4">
    <source>
        <dbReference type="ARBA" id="ARBA00022723"/>
    </source>
</evidence>
<evidence type="ECO:0000256" key="9">
    <source>
        <dbReference type="SAM" id="MobiDB-lite"/>
    </source>
</evidence>
<gene>
    <name evidence="11" type="ORF">HEB29_000302</name>
</gene>
<evidence type="ECO:0000256" key="3">
    <source>
        <dbReference type="ARBA" id="ARBA00022617"/>
    </source>
</evidence>
<reference evidence="11 12" key="1">
    <citation type="submission" date="2020-07" db="EMBL/GenBank/DDBJ databases">
        <title>Sequencing the genomes of 1000 actinobacteria strains.</title>
        <authorList>
            <person name="Klenk H.-P."/>
        </authorList>
    </citation>
    <scope>NUCLEOTIDE SEQUENCE [LARGE SCALE GENOMIC DNA]</scope>
    <source>
        <strain evidence="11 12">DSM 41455</strain>
    </source>
</reference>
<keyword evidence="7" id="KW-0408">Iron</keyword>
<comment type="caution">
    <text evidence="11">The sequence shown here is derived from an EMBL/GenBank/DDBJ whole genome shotgun (WGS) entry which is preliminary data.</text>
</comment>
<keyword evidence="6" id="KW-0560">Oxidoreductase</keyword>
<dbReference type="InterPro" id="IPR048328">
    <property type="entry name" value="Dyp_perox_C"/>
</dbReference>
<feature type="region of interest" description="Disordered" evidence="9">
    <location>
        <begin position="1"/>
        <end position="41"/>
    </location>
</feature>
<dbReference type="PANTHER" id="PTHR30521:SF4">
    <property type="entry name" value="DEFERROCHELATASE"/>
    <property type="match status" value="1"/>
</dbReference>
<evidence type="ECO:0000313" key="12">
    <source>
        <dbReference type="Proteomes" id="UP000530403"/>
    </source>
</evidence>
<dbReference type="SUPFAM" id="SSF54909">
    <property type="entry name" value="Dimeric alpha+beta barrel"/>
    <property type="match status" value="1"/>
</dbReference>
<feature type="domain" description="Dyp-type peroxidase C-terminal" evidence="10">
    <location>
        <begin position="50"/>
        <end position="207"/>
    </location>
</feature>
<dbReference type="InterPro" id="IPR011008">
    <property type="entry name" value="Dimeric_a/b-barrel"/>
</dbReference>
<sequence length="221" mass="24069">MRRAGCCAPGGGSTASSTRRAPRARPAPSPASRTASPIPISSPREADRLLWVGASAGGPAWTRGGCYQVLRTIRLFTEAWDRVPTSGQEKILGRRKATGAPLTGKKETDLPAYKADPEGRVIPLDSHIRRANPRTPETADSQFLRRSYNTDRGLAPDGTLDLGLLFCSYQQDIDRQFATVQRRLEGERFADFTSTTGGGYFFVLPGVRDRADWFGSGLLGR</sequence>
<evidence type="ECO:0000256" key="6">
    <source>
        <dbReference type="ARBA" id="ARBA00023002"/>
    </source>
</evidence>
<evidence type="ECO:0000256" key="2">
    <source>
        <dbReference type="ARBA" id="ARBA00022559"/>
    </source>
</evidence>
<evidence type="ECO:0000259" key="10">
    <source>
        <dbReference type="Pfam" id="PF20628"/>
    </source>
</evidence>
<dbReference type="PANTHER" id="PTHR30521">
    <property type="entry name" value="DEFERROCHELATASE/PEROXIDASE"/>
    <property type="match status" value="1"/>
</dbReference>
<dbReference type="GO" id="GO:0004601">
    <property type="term" value="F:peroxidase activity"/>
    <property type="evidence" value="ECO:0007669"/>
    <property type="project" value="UniProtKB-KW"/>
</dbReference>
<name>A0A7Y9H7F2_9ACTN</name>
<dbReference type="GO" id="GO:0046872">
    <property type="term" value="F:metal ion binding"/>
    <property type="evidence" value="ECO:0007669"/>
    <property type="project" value="UniProtKB-KW"/>
</dbReference>
<evidence type="ECO:0000256" key="5">
    <source>
        <dbReference type="ARBA" id="ARBA00022729"/>
    </source>
</evidence>
<keyword evidence="4" id="KW-0479">Metal-binding</keyword>
<evidence type="ECO:0000256" key="1">
    <source>
        <dbReference type="ARBA" id="ARBA00001970"/>
    </source>
</evidence>